<organism evidence="2 3">
    <name type="scientific">Phytomonospora endophytica</name>
    <dbReference type="NCBI Taxonomy" id="714109"/>
    <lineage>
        <taxon>Bacteria</taxon>
        <taxon>Bacillati</taxon>
        <taxon>Actinomycetota</taxon>
        <taxon>Actinomycetes</taxon>
        <taxon>Micromonosporales</taxon>
        <taxon>Micromonosporaceae</taxon>
        <taxon>Phytomonospora</taxon>
    </lineage>
</organism>
<feature type="signal peptide" evidence="1">
    <location>
        <begin position="1"/>
        <end position="28"/>
    </location>
</feature>
<protein>
    <submittedName>
        <fullName evidence="2">Uncharacterized protein</fullName>
    </submittedName>
</protein>
<sequence length="478" mass="53368">MRKRVASLLVLALSAVLLATGAAGTAQATVSASIPFTYDGKDVRVKIYSRDVGDTTNSPVFKYGDLLNRAIRYKDANPSTEVTVRFAMYTMAHDVYIGFNPDDPASYGRVEDNDFGGTNSEKLSYSLVKAAMHKVKVDFVYQKDAPDEMPPKSGNKTNTVLNYVTGLLDDPCTGDANCQVGDYLRIRKVTWGDASEKQMHAKYMTVSHYLGDSGAAVLGTTYTTTTNVDQHNSVGVPDGPIEPDVVGNSDDHNWVQSGTLVNGHPELMRAYDGYFGKIYDNATNQAAFHTAVRAAHAAGRLNYDDKHFSAYFFPIPETTDAWNTTFNPIAKYVDQMAKVSGDRYLKVNMYHLKTDDFGERLYQELKKIYDSPDTALKHFRFIVKTNTGNEELSLQSTYGEIGKLKYYEADHGVKKTHTKNTMFAFSGPHEYYSITGSTNLKYDENTSKANSSLVIKEFTTDHPVYNEYKKIYEYISLD</sequence>
<feature type="chain" id="PRO_5032792189" evidence="1">
    <location>
        <begin position="29"/>
        <end position="478"/>
    </location>
</feature>
<dbReference type="EMBL" id="JACHGT010000007">
    <property type="protein sequence ID" value="MBB6035607.1"/>
    <property type="molecule type" value="Genomic_DNA"/>
</dbReference>
<keyword evidence="3" id="KW-1185">Reference proteome</keyword>
<name>A0A841FQR8_9ACTN</name>
<dbReference type="Proteomes" id="UP000548476">
    <property type="component" value="Unassembled WGS sequence"/>
</dbReference>
<reference evidence="2 3" key="1">
    <citation type="submission" date="2020-08" db="EMBL/GenBank/DDBJ databases">
        <title>Genomic Encyclopedia of Type Strains, Phase IV (KMG-IV): sequencing the most valuable type-strain genomes for metagenomic binning, comparative biology and taxonomic classification.</title>
        <authorList>
            <person name="Goeker M."/>
        </authorList>
    </citation>
    <scope>NUCLEOTIDE SEQUENCE [LARGE SCALE GENOMIC DNA]</scope>
    <source>
        <strain evidence="2 3">YIM 65646</strain>
    </source>
</reference>
<comment type="caution">
    <text evidence="2">The sequence shown here is derived from an EMBL/GenBank/DDBJ whole genome shotgun (WGS) entry which is preliminary data.</text>
</comment>
<accession>A0A841FQR8</accession>
<keyword evidence="1" id="KW-0732">Signal</keyword>
<evidence type="ECO:0000256" key="1">
    <source>
        <dbReference type="SAM" id="SignalP"/>
    </source>
</evidence>
<gene>
    <name evidence="2" type="ORF">HNR73_003471</name>
</gene>
<proteinExistence type="predicted"/>
<dbReference type="AlphaFoldDB" id="A0A841FQR8"/>
<evidence type="ECO:0000313" key="3">
    <source>
        <dbReference type="Proteomes" id="UP000548476"/>
    </source>
</evidence>
<dbReference type="RefSeq" id="WP_184788485.1">
    <property type="nucleotide sequence ID" value="NZ_BONT01000083.1"/>
</dbReference>
<evidence type="ECO:0000313" key="2">
    <source>
        <dbReference type="EMBL" id="MBB6035607.1"/>
    </source>
</evidence>